<comment type="caution">
    <text evidence="1">The sequence shown here is derived from an EMBL/GenBank/DDBJ whole genome shotgun (WGS) entry which is preliminary data.</text>
</comment>
<sequence>MGHQLPISNDAAGCGLEVVLPFQLAEGQSAAPPGPGGGSGLGYLVEGGGFVVDDS</sequence>
<proteinExistence type="predicted"/>
<reference evidence="1 2" key="1">
    <citation type="journal article" date="2018" name="Front. Plant Sci.">
        <title>Red Clover (Trifolium pratense) and Zigzag Clover (T. medium) - A Picture of Genomic Similarities and Differences.</title>
        <authorList>
            <person name="Dluhosova J."/>
            <person name="Istvanek J."/>
            <person name="Nedelnik J."/>
            <person name="Repkova J."/>
        </authorList>
    </citation>
    <scope>NUCLEOTIDE SEQUENCE [LARGE SCALE GENOMIC DNA]</scope>
    <source>
        <strain evidence="2">cv. 10/8</strain>
        <tissue evidence="1">Leaf</tissue>
    </source>
</reference>
<name>A0A392UDT1_9FABA</name>
<keyword evidence="2" id="KW-1185">Reference proteome</keyword>
<feature type="non-terminal residue" evidence="1">
    <location>
        <position position="55"/>
    </location>
</feature>
<dbReference type="EMBL" id="LXQA010764859">
    <property type="protein sequence ID" value="MCI69885.1"/>
    <property type="molecule type" value="Genomic_DNA"/>
</dbReference>
<protein>
    <submittedName>
        <fullName evidence="1">Uncharacterized protein</fullName>
    </submittedName>
</protein>
<dbReference type="Proteomes" id="UP000265520">
    <property type="component" value="Unassembled WGS sequence"/>
</dbReference>
<evidence type="ECO:0000313" key="1">
    <source>
        <dbReference type="EMBL" id="MCI69885.1"/>
    </source>
</evidence>
<organism evidence="1 2">
    <name type="scientific">Trifolium medium</name>
    <dbReference type="NCBI Taxonomy" id="97028"/>
    <lineage>
        <taxon>Eukaryota</taxon>
        <taxon>Viridiplantae</taxon>
        <taxon>Streptophyta</taxon>
        <taxon>Embryophyta</taxon>
        <taxon>Tracheophyta</taxon>
        <taxon>Spermatophyta</taxon>
        <taxon>Magnoliopsida</taxon>
        <taxon>eudicotyledons</taxon>
        <taxon>Gunneridae</taxon>
        <taxon>Pentapetalae</taxon>
        <taxon>rosids</taxon>
        <taxon>fabids</taxon>
        <taxon>Fabales</taxon>
        <taxon>Fabaceae</taxon>
        <taxon>Papilionoideae</taxon>
        <taxon>50 kb inversion clade</taxon>
        <taxon>NPAAA clade</taxon>
        <taxon>Hologalegina</taxon>
        <taxon>IRL clade</taxon>
        <taxon>Trifolieae</taxon>
        <taxon>Trifolium</taxon>
    </lineage>
</organism>
<dbReference type="AlphaFoldDB" id="A0A392UDT1"/>
<accession>A0A392UDT1</accession>
<evidence type="ECO:0000313" key="2">
    <source>
        <dbReference type="Proteomes" id="UP000265520"/>
    </source>
</evidence>